<evidence type="ECO:0000313" key="1">
    <source>
        <dbReference type="EMBL" id="WUN83255.1"/>
    </source>
</evidence>
<keyword evidence="2" id="KW-1185">Reference proteome</keyword>
<dbReference type="Proteomes" id="UP001432312">
    <property type="component" value="Chromosome"/>
</dbReference>
<gene>
    <name evidence="1" type="ORF">OHA91_34925</name>
</gene>
<reference evidence="1" key="1">
    <citation type="submission" date="2022-10" db="EMBL/GenBank/DDBJ databases">
        <title>The complete genomes of actinobacterial strains from the NBC collection.</title>
        <authorList>
            <person name="Joergensen T.S."/>
            <person name="Alvarez Arevalo M."/>
            <person name="Sterndorff E.B."/>
            <person name="Faurdal D."/>
            <person name="Vuksanovic O."/>
            <person name="Mourched A.-S."/>
            <person name="Charusanti P."/>
            <person name="Shaw S."/>
            <person name="Blin K."/>
            <person name="Weber T."/>
        </authorList>
    </citation>
    <scope>NUCLEOTIDE SEQUENCE</scope>
    <source>
        <strain evidence="1">NBC_00303</strain>
    </source>
</reference>
<name>A0ABZ1QKV6_9ACTN</name>
<evidence type="ECO:0008006" key="3">
    <source>
        <dbReference type="Google" id="ProtNLM"/>
    </source>
</evidence>
<protein>
    <recommendedName>
        <fullName evidence="3">4-oxalocrotonate tautomerase domain-containing protein</fullName>
    </recommendedName>
</protein>
<dbReference type="GeneID" id="95501356"/>
<evidence type="ECO:0000313" key="2">
    <source>
        <dbReference type="Proteomes" id="UP001432312"/>
    </source>
</evidence>
<sequence>MGGNNKNEFTFVVTGVELSDEQQERIGRAIAQAGALALGDFGPRDAVAVRLNPKVWWHGLPREVLVQDLQRFAEEEAGIRR</sequence>
<dbReference type="RefSeq" id="WP_031157472.1">
    <property type="nucleotide sequence ID" value="NZ_CP108036.1"/>
</dbReference>
<proteinExistence type="predicted"/>
<accession>A0ABZ1QKV6</accession>
<dbReference type="EMBL" id="CP108036">
    <property type="protein sequence ID" value="WUN83255.1"/>
    <property type="molecule type" value="Genomic_DNA"/>
</dbReference>
<organism evidence="1 2">
    <name type="scientific">Streptomyces erythrochromogenes</name>
    <dbReference type="NCBI Taxonomy" id="285574"/>
    <lineage>
        <taxon>Bacteria</taxon>
        <taxon>Bacillati</taxon>
        <taxon>Actinomycetota</taxon>
        <taxon>Actinomycetes</taxon>
        <taxon>Kitasatosporales</taxon>
        <taxon>Streptomycetaceae</taxon>
        <taxon>Streptomyces</taxon>
    </lineage>
</organism>